<comment type="caution">
    <text evidence="4">The sequence shown here is derived from an EMBL/GenBank/DDBJ whole genome shotgun (WGS) entry which is preliminary data.</text>
</comment>
<keyword evidence="1" id="KW-0479">Metal-binding</keyword>
<dbReference type="AlphaFoldDB" id="A0A843TBA3"/>
<keyword evidence="5" id="KW-1185">Reference proteome</keyword>
<sequence length="272" mass="31767">MDELQRTVQGMTQALNNVIQARARNGARDLYGNFQRINPPRFNGTPDPDEAENWVKAMERIFRVMQCSEREKVLLATFQLDRDARAWWETASRQLPNINIEWDEFLELFNTKYFSKGNREKKELLMDANMRPTQRLVLACQQAAQLLEEALEATKEIKEVTNKNGKRKYHDDKKATQQTKRNNEISRIICLHCHKPGHVDKECWRKIGTCLRYGNTRHQLRECPLLEESATSVKDLNSMTKGKRLNNGGEAKEEEISWGEEPFKLSSSFFKF</sequence>
<dbReference type="EMBL" id="NMUH01000012">
    <property type="protein sequence ID" value="MQL68335.1"/>
    <property type="molecule type" value="Genomic_DNA"/>
</dbReference>
<gene>
    <name evidence="4" type="ORF">Taro_000607</name>
</gene>
<feature type="domain" description="CCHC-type" evidence="3">
    <location>
        <begin position="190"/>
        <end position="203"/>
    </location>
</feature>
<evidence type="ECO:0000313" key="4">
    <source>
        <dbReference type="EMBL" id="MQL68335.1"/>
    </source>
</evidence>
<evidence type="ECO:0000256" key="1">
    <source>
        <dbReference type="PROSITE-ProRule" id="PRU00047"/>
    </source>
</evidence>
<protein>
    <recommendedName>
        <fullName evidence="3">CCHC-type domain-containing protein</fullName>
    </recommendedName>
</protein>
<dbReference type="SUPFAM" id="SSF57756">
    <property type="entry name" value="Retrovirus zinc finger-like domains"/>
    <property type="match status" value="1"/>
</dbReference>
<name>A0A843TBA3_COLES</name>
<organism evidence="4 5">
    <name type="scientific">Colocasia esculenta</name>
    <name type="common">Wild taro</name>
    <name type="synonym">Arum esculentum</name>
    <dbReference type="NCBI Taxonomy" id="4460"/>
    <lineage>
        <taxon>Eukaryota</taxon>
        <taxon>Viridiplantae</taxon>
        <taxon>Streptophyta</taxon>
        <taxon>Embryophyta</taxon>
        <taxon>Tracheophyta</taxon>
        <taxon>Spermatophyta</taxon>
        <taxon>Magnoliopsida</taxon>
        <taxon>Liliopsida</taxon>
        <taxon>Araceae</taxon>
        <taxon>Aroideae</taxon>
        <taxon>Colocasieae</taxon>
        <taxon>Colocasia</taxon>
    </lineage>
</organism>
<dbReference type="PROSITE" id="PS50158">
    <property type="entry name" value="ZF_CCHC"/>
    <property type="match status" value="1"/>
</dbReference>
<dbReference type="GO" id="GO:0003676">
    <property type="term" value="F:nucleic acid binding"/>
    <property type="evidence" value="ECO:0007669"/>
    <property type="project" value="InterPro"/>
</dbReference>
<feature type="region of interest" description="Disordered" evidence="2">
    <location>
        <begin position="161"/>
        <end position="180"/>
    </location>
</feature>
<keyword evidence="1" id="KW-0863">Zinc-finger</keyword>
<accession>A0A843TBA3</accession>
<dbReference type="OrthoDB" id="1300414at2759"/>
<evidence type="ECO:0000259" key="3">
    <source>
        <dbReference type="PROSITE" id="PS50158"/>
    </source>
</evidence>
<evidence type="ECO:0000313" key="5">
    <source>
        <dbReference type="Proteomes" id="UP000652761"/>
    </source>
</evidence>
<reference evidence="4" key="1">
    <citation type="submission" date="2017-07" db="EMBL/GenBank/DDBJ databases">
        <title>Taro Niue Genome Assembly and Annotation.</title>
        <authorList>
            <person name="Atibalentja N."/>
            <person name="Keating K."/>
            <person name="Fields C.J."/>
        </authorList>
    </citation>
    <scope>NUCLEOTIDE SEQUENCE</scope>
    <source>
        <strain evidence="4">Niue_2</strain>
        <tissue evidence="4">Leaf</tissue>
    </source>
</reference>
<proteinExistence type="predicted"/>
<dbReference type="GO" id="GO:0008270">
    <property type="term" value="F:zinc ion binding"/>
    <property type="evidence" value="ECO:0007669"/>
    <property type="project" value="UniProtKB-KW"/>
</dbReference>
<dbReference type="Proteomes" id="UP000652761">
    <property type="component" value="Unassembled WGS sequence"/>
</dbReference>
<evidence type="ECO:0000256" key="2">
    <source>
        <dbReference type="SAM" id="MobiDB-lite"/>
    </source>
</evidence>
<dbReference type="Gene3D" id="4.10.60.10">
    <property type="entry name" value="Zinc finger, CCHC-type"/>
    <property type="match status" value="1"/>
</dbReference>
<dbReference type="InterPro" id="IPR001878">
    <property type="entry name" value="Znf_CCHC"/>
</dbReference>
<keyword evidence="1" id="KW-0862">Zinc</keyword>
<dbReference type="InterPro" id="IPR036875">
    <property type="entry name" value="Znf_CCHC_sf"/>
</dbReference>